<dbReference type="PANTHER" id="PTHR43420:SF12">
    <property type="entry name" value="N-ACETYLTRANSFERASE DOMAIN-CONTAINING PROTEIN"/>
    <property type="match status" value="1"/>
</dbReference>
<dbReference type="Pfam" id="PF00583">
    <property type="entry name" value="Acetyltransf_1"/>
    <property type="match status" value="2"/>
</dbReference>
<dbReference type="CDD" id="cd04301">
    <property type="entry name" value="NAT_SF"/>
    <property type="match status" value="2"/>
</dbReference>
<evidence type="ECO:0000313" key="5">
    <source>
        <dbReference type="Proteomes" id="UP001057481"/>
    </source>
</evidence>
<dbReference type="InterPro" id="IPR000182">
    <property type="entry name" value="GNAT_dom"/>
</dbReference>
<evidence type="ECO:0000256" key="2">
    <source>
        <dbReference type="ARBA" id="ARBA00023315"/>
    </source>
</evidence>
<dbReference type="EMBL" id="JAGMVS010000062">
    <property type="protein sequence ID" value="MCM2437338.1"/>
    <property type="molecule type" value="Genomic_DNA"/>
</dbReference>
<name>A0ABT0VHL9_9LACO</name>
<dbReference type="RefSeq" id="WP_205142802.1">
    <property type="nucleotide sequence ID" value="NZ_JAFBDN010000001.1"/>
</dbReference>
<dbReference type="PROSITE" id="PS51186">
    <property type="entry name" value="GNAT"/>
    <property type="match status" value="2"/>
</dbReference>
<dbReference type="SUPFAM" id="SSF55729">
    <property type="entry name" value="Acyl-CoA N-acyltransferases (Nat)"/>
    <property type="match status" value="1"/>
</dbReference>
<feature type="domain" description="N-acetyltransferase" evidence="3">
    <location>
        <begin position="10"/>
        <end position="148"/>
    </location>
</feature>
<evidence type="ECO:0000256" key="1">
    <source>
        <dbReference type="ARBA" id="ARBA00022679"/>
    </source>
</evidence>
<protein>
    <submittedName>
        <fullName evidence="4">GNAT family N-acetyltransferase</fullName>
    </submittedName>
</protein>
<organism evidence="4 5">
    <name type="scientific">Periweissella beninensis</name>
    <dbReference type="NCBI Taxonomy" id="504936"/>
    <lineage>
        <taxon>Bacteria</taxon>
        <taxon>Bacillati</taxon>
        <taxon>Bacillota</taxon>
        <taxon>Bacilli</taxon>
        <taxon>Lactobacillales</taxon>
        <taxon>Lactobacillaceae</taxon>
        <taxon>Periweissella</taxon>
    </lineage>
</organism>
<dbReference type="Gene3D" id="3.40.630.30">
    <property type="match status" value="2"/>
</dbReference>
<dbReference type="InterPro" id="IPR050680">
    <property type="entry name" value="YpeA/RimI_acetyltransf"/>
</dbReference>
<keyword evidence="2" id="KW-0012">Acyltransferase</keyword>
<keyword evidence="5" id="KW-1185">Reference proteome</keyword>
<dbReference type="PANTHER" id="PTHR43420">
    <property type="entry name" value="ACETYLTRANSFERASE"/>
    <property type="match status" value="1"/>
</dbReference>
<proteinExistence type="predicted"/>
<gene>
    <name evidence="4" type="ORF">KAK10_05375</name>
</gene>
<dbReference type="Proteomes" id="UP001057481">
    <property type="component" value="Unassembled WGS sequence"/>
</dbReference>
<keyword evidence="1" id="KW-0808">Transferase</keyword>
<sequence>MMQWQYRQVSKLSPMERQQVTQVIEVCHQADHTADSPYLENSFNVYPAMPAFILAYQGPVLGGFATIYADDTTKASVNLLVAPLYRRQGVGQELLQRTQTILKTWGYPVPEVEYITEQAFLAANRDFLTNWQLDVLATGEYLMEYDAQLVKPVQSQPSQVQVTLAQRQDIDQIAQVNYRSFKDSTLALYQRYAAVNYQDELIDLYKITLNDVIIGSAAVECGQEMAYIFSLAITPAHQGRGLGKAAVKELLTAIALTRVDLPIRLNVEISNLPAYKVYCANGFKKLTEIVYLEKAH</sequence>
<dbReference type="InterPro" id="IPR016181">
    <property type="entry name" value="Acyl_CoA_acyltransferase"/>
</dbReference>
<comment type="caution">
    <text evidence="4">The sequence shown here is derived from an EMBL/GenBank/DDBJ whole genome shotgun (WGS) entry which is preliminary data.</text>
</comment>
<reference evidence="4" key="1">
    <citation type="submission" date="2021-04" db="EMBL/GenBank/DDBJ databases">
        <title>Taxonomic assessment of Weissella genus.</title>
        <authorList>
            <person name="Fanelli F."/>
            <person name="Chieffi D."/>
            <person name="Dell'Aquila A."/>
            <person name="Gyu-Sung C."/>
            <person name="Franz C.M.A.P."/>
            <person name="Fusco V."/>
        </authorList>
    </citation>
    <scope>NUCLEOTIDE SEQUENCE</scope>
    <source>
        <strain evidence="4">LMG 25373</strain>
    </source>
</reference>
<feature type="domain" description="N-acetyltransferase" evidence="3">
    <location>
        <begin position="160"/>
        <end position="296"/>
    </location>
</feature>
<accession>A0ABT0VHL9</accession>
<evidence type="ECO:0000259" key="3">
    <source>
        <dbReference type="PROSITE" id="PS51186"/>
    </source>
</evidence>
<evidence type="ECO:0000313" key="4">
    <source>
        <dbReference type="EMBL" id="MCM2437338.1"/>
    </source>
</evidence>